<proteinExistence type="predicted"/>
<organism evidence="1 2">
    <name type="scientific">Melipona quadrifasciata</name>
    <dbReference type="NCBI Taxonomy" id="166423"/>
    <lineage>
        <taxon>Eukaryota</taxon>
        <taxon>Metazoa</taxon>
        <taxon>Ecdysozoa</taxon>
        <taxon>Arthropoda</taxon>
        <taxon>Hexapoda</taxon>
        <taxon>Insecta</taxon>
        <taxon>Pterygota</taxon>
        <taxon>Neoptera</taxon>
        <taxon>Endopterygota</taxon>
        <taxon>Hymenoptera</taxon>
        <taxon>Apocrita</taxon>
        <taxon>Aculeata</taxon>
        <taxon>Apoidea</taxon>
        <taxon>Anthophila</taxon>
        <taxon>Apidae</taxon>
        <taxon>Melipona</taxon>
    </lineage>
</organism>
<evidence type="ECO:0000313" key="1">
    <source>
        <dbReference type="EMBL" id="KOX74423.1"/>
    </source>
</evidence>
<dbReference type="Proteomes" id="UP000053105">
    <property type="component" value="Unassembled WGS sequence"/>
</dbReference>
<sequence length="131" mass="15120">MKRFILSDKHNEAYTSKRAAKVNVRPHKEKAKRKRDNCRVMNSTAKHSGTDNFYSNVGLTFNRKGGRTRRDVERKVSRLRAGSVCRLPKGEKYALQALEKCGKVFVLLCNQFLSRINRIDFRGAFKGEIDE</sequence>
<gene>
    <name evidence="1" type="ORF">WN51_00406</name>
</gene>
<keyword evidence="2" id="KW-1185">Reference proteome</keyword>
<accession>A0A0M9A263</accession>
<evidence type="ECO:0000313" key="2">
    <source>
        <dbReference type="Proteomes" id="UP000053105"/>
    </source>
</evidence>
<reference evidence="1 2" key="1">
    <citation type="submission" date="2015-07" db="EMBL/GenBank/DDBJ databases">
        <title>The genome of Melipona quadrifasciata.</title>
        <authorList>
            <person name="Pan H."/>
            <person name="Kapheim K."/>
        </authorList>
    </citation>
    <scope>NUCLEOTIDE SEQUENCE [LARGE SCALE GENOMIC DNA]</scope>
    <source>
        <strain evidence="1">0111107301</strain>
        <tissue evidence="1">Whole body</tissue>
    </source>
</reference>
<protein>
    <submittedName>
        <fullName evidence="1">Uncharacterized protein</fullName>
    </submittedName>
</protein>
<dbReference type="EMBL" id="KQ435789">
    <property type="protein sequence ID" value="KOX74423.1"/>
    <property type="molecule type" value="Genomic_DNA"/>
</dbReference>
<name>A0A0M9A263_9HYME</name>
<dbReference type="AlphaFoldDB" id="A0A0M9A263"/>